<accession>A0A2G9G6A3</accession>
<feature type="compositionally biased region" description="Low complexity" evidence="1">
    <location>
        <begin position="89"/>
        <end position="101"/>
    </location>
</feature>
<name>A0A2G9G6A3_9LAMI</name>
<dbReference type="PANTHER" id="PTHR31150">
    <property type="entry name" value="EXPRESSED PROTEIN"/>
    <property type="match status" value="1"/>
</dbReference>
<organism evidence="2 3">
    <name type="scientific">Handroanthus impetiginosus</name>
    <dbReference type="NCBI Taxonomy" id="429701"/>
    <lineage>
        <taxon>Eukaryota</taxon>
        <taxon>Viridiplantae</taxon>
        <taxon>Streptophyta</taxon>
        <taxon>Embryophyta</taxon>
        <taxon>Tracheophyta</taxon>
        <taxon>Spermatophyta</taxon>
        <taxon>Magnoliopsida</taxon>
        <taxon>eudicotyledons</taxon>
        <taxon>Gunneridae</taxon>
        <taxon>Pentapetalae</taxon>
        <taxon>asterids</taxon>
        <taxon>lamiids</taxon>
        <taxon>Lamiales</taxon>
        <taxon>Bignoniaceae</taxon>
        <taxon>Crescentiina</taxon>
        <taxon>Tabebuia alliance</taxon>
        <taxon>Handroanthus</taxon>
    </lineage>
</organism>
<gene>
    <name evidence="2" type="ORF">CDL12_26763</name>
</gene>
<keyword evidence="3" id="KW-1185">Reference proteome</keyword>
<dbReference type="AlphaFoldDB" id="A0A2G9G6A3"/>
<feature type="compositionally biased region" description="Low complexity" evidence="1">
    <location>
        <begin position="29"/>
        <end position="48"/>
    </location>
</feature>
<dbReference type="OrthoDB" id="1900223at2759"/>
<evidence type="ECO:0000256" key="1">
    <source>
        <dbReference type="SAM" id="MobiDB-lite"/>
    </source>
</evidence>
<feature type="compositionally biased region" description="Basic residues" evidence="1">
    <location>
        <begin position="74"/>
        <end position="88"/>
    </location>
</feature>
<dbReference type="EMBL" id="NKXS01006783">
    <property type="protein sequence ID" value="PIN00732.1"/>
    <property type="molecule type" value="Genomic_DNA"/>
</dbReference>
<protein>
    <submittedName>
        <fullName evidence="2">Uncharacterized protein</fullName>
    </submittedName>
</protein>
<comment type="caution">
    <text evidence="2">The sequence shown here is derived from an EMBL/GenBank/DDBJ whole genome shotgun (WGS) entry which is preliminary data.</text>
</comment>
<dbReference type="Proteomes" id="UP000231279">
    <property type="component" value="Unassembled WGS sequence"/>
</dbReference>
<feature type="region of interest" description="Disordered" evidence="1">
    <location>
        <begin position="1"/>
        <end position="106"/>
    </location>
</feature>
<evidence type="ECO:0000313" key="2">
    <source>
        <dbReference type="EMBL" id="PIN00732.1"/>
    </source>
</evidence>
<feature type="compositionally biased region" description="Polar residues" evidence="1">
    <location>
        <begin position="58"/>
        <end position="72"/>
    </location>
</feature>
<dbReference type="PANTHER" id="PTHR31150:SF6">
    <property type="entry name" value="ZINC ION BINDING PROTEIN"/>
    <property type="match status" value="1"/>
</dbReference>
<sequence length="197" mass="22229">MGKRKRRADGNNTPRSSDIAPHAPQVDLQSEQRSSEQAESSATQSQPSITDVMDSSLKRTQGHQSPLNQNRPISLRHSRHPFGRHYSRRSSSNHSDASPSNWKGTHAYDPKLPFKLESKDLADFPYRESRDITFQKPERIRSTSLSRTALPGDARKMECRVCHKRLKKNPFNIDNSISSNDLSVVAILVCGHAYHAD</sequence>
<evidence type="ECO:0000313" key="3">
    <source>
        <dbReference type="Proteomes" id="UP000231279"/>
    </source>
</evidence>
<reference evidence="3" key="1">
    <citation type="journal article" date="2018" name="Gigascience">
        <title>Genome assembly of the Pink Ipe (Handroanthus impetiginosus, Bignoniaceae), a highly valued, ecologically keystone Neotropical timber forest tree.</title>
        <authorList>
            <person name="Silva-Junior O.B."/>
            <person name="Grattapaglia D."/>
            <person name="Novaes E."/>
            <person name="Collevatti R.G."/>
        </authorList>
    </citation>
    <scope>NUCLEOTIDE SEQUENCE [LARGE SCALE GENOMIC DNA]</scope>
    <source>
        <strain evidence="3">cv. UFG-1</strain>
    </source>
</reference>
<proteinExistence type="predicted"/>